<sequence length="116" mass="11923">MKTVLRAYLAFTLAALVALTGQGLAASRGLNAAVGQMEICTGTGPVILYMDESGRPAKPPHYCPDYALTVLGAVLLPDIPVPAAPDRDLPAPSRVAKSLISPPLPNTPARAPPLAA</sequence>
<accession>A0ABY2X304</accession>
<evidence type="ECO:0000313" key="3">
    <source>
        <dbReference type="EMBL" id="TMV09755.1"/>
    </source>
</evidence>
<feature type="region of interest" description="Disordered" evidence="1">
    <location>
        <begin position="86"/>
        <end position="116"/>
    </location>
</feature>
<evidence type="ECO:0008006" key="5">
    <source>
        <dbReference type="Google" id="ProtNLM"/>
    </source>
</evidence>
<evidence type="ECO:0000256" key="2">
    <source>
        <dbReference type="SAM" id="SignalP"/>
    </source>
</evidence>
<evidence type="ECO:0000313" key="4">
    <source>
        <dbReference type="Proteomes" id="UP001193035"/>
    </source>
</evidence>
<feature type="chain" id="PRO_5045621215" description="DUF2946 domain-containing protein" evidence="2">
    <location>
        <begin position="26"/>
        <end position="116"/>
    </location>
</feature>
<keyword evidence="4" id="KW-1185">Reference proteome</keyword>
<evidence type="ECO:0000256" key="1">
    <source>
        <dbReference type="SAM" id="MobiDB-lite"/>
    </source>
</evidence>
<dbReference type="EMBL" id="VCPD01000001">
    <property type="protein sequence ID" value="TMV09755.1"/>
    <property type="molecule type" value="Genomic_DNA"/>
</dbReference>
<feature type="compositionally biased region" description="Low complexity" evidence="1">
    <location>
        <begin position="107"/>
        <end position="116"/>
    </location>
</feature>
<feature type="signal peptide" evidence="2">
    <location>
        <begin position="1"/>
        <end position="25"/>
    </location>
</feature>
<keyword evidence="2" id="KW-0732">Signal</keyword>
<proteinExistence type="predicted"/>
<comment type="caution">
    <text evidence="3">The sequence shown here is derived from an EMBL/GenBank/DDBJ whole genome shotgun (WGS) entry which is preliminary data.</text>
</comment>
<name>A0ABY2X304_9RHOB</name>
<dbReference type="Proteomes" id="UP001193035">
    <property type="component" value="Unassembled WGS sequence"/>
</dbReference>
<reference evidence="3 4" key="1">
    <citation type="submission" date="2019-05" db="EMBL/GenBank/DDBJ databases">
        <title>Ruegeria sp. nov., isolated from tidal flat.</title>
        <authorList>
            <person name="Kim W."/>
        </authorList>
    </citation>
    <scope>NUCLEOTIDE SEQUENCE [LARGE SCALE GENOMIC DNA]</scope>
    <source>
        <strain evidence="3 4">CAU 1488</strain>
    </source>
</reference>
<protein>
    <recommendedName>
        <fullName evidence="5">DUF2946 domain-containing protein</fullName>
    </recommendedName>
</protein>
<gene>
    <name evidence="3" type="ORF">FGK63_01410</name>
</gene>
<dbReference type="RefSeq" id="WP_138839814.1">
    <property type="nucleotide sequence ID" value="NZ_VCPD01000001.1"/>
</dbReference>
<organism evidence="3 4">
    <name type="scientific">Ruegeria sediminis</name>
    <dbReference type="NCBI Taxonomy" id="2583820"/>
    <lineage>
        <taxon>Bacteria</taxon>
        <taxon>Pseudomonadati</taxon>
        <taxon>Pseudomonadota</taxon>
        <taxon>Alphaproteobacteria</taxon>
        <taxon>Rhodobacterales</taxon>
        <taxon>Roseobacteraceae</taxon>
        <taxon>Ruegeria</taxon>
    </lineage>
</organism>